<gene>
    <name evidence="2" type="ORF">IX92_05750</name>
</gene>
<protein>
    <submittedName>
        <fullName evidence="2">Uncharacterized protein</fullName>
    </submittedName>
</protein>
<keyword evidence="1" id="KW-0472">Membrane</keyword>
<feature type="transmembrane region" description="Helical" evidence="1">
    <location>
        <begin position="35"/>
        <end position="54"/>
    </location>
</feature>
<dbReference type="KEGG" id="vcy:IX92_05750"/>
<accession>A0AAN0VWW6</accession>
<dbReference type="EMBL" id="CP009617">
    <property type="protein sequence ID" value="AIW18578.1"/>
    <property type="molecule type" value="Genomic_DNA"/>
</dbReference>
<name>A0AAN0VWW6_9VIBR</name>
<feature type="transmembrane region" description="Helical" evidence="1">
    <location>
        <begin position="12"/>
        <end position="29"/>
    </location>
</feature>
<reference evidence="2 3" key="1">
    <citation type="submission" date="2014-10" db="EMBL/GenBank/DDBJ databases">
        <title>The Complete Genome Sequence for the Shellfish Pathogen Vibrio coralliilyticus RE98 Isolated from a Shellfish Hatchery.</title>
        <authorList>
            <person name="Richards G.P."/>
            <person name="Bono J.L."/>
            <person name="Watson M.A."/>
            <person name="Needleman D.S."/>
        </authorList>
    </citation>
    <scope>NUCLEOTIDE SEQUENCE [LARGE SCALE GENOMIC DNA]</scope>
    <source>
        <strain evidence="2 3">RE98</strain>
    </source>
</reference>
<keyword evidence="1" id="KW-0812">Transmembrane</keyword>
<organism evidence="2 3">
    <name type="scientific">Vibrio coralliilyticus</name>
    <dbReference type="NCBI Taxonomy" id="190893"/>
    <lineage>
        <taxon>Bacteria</taxon>
        <taxon>Pseudomonadati</taxon>
        <taxon>Pseudomonadota</taxon>
        <taxon>Gammaproteobacteria</taxon>
        <taxon>Vibrionales</taxon>
        <taxon>Vibrionaceae</taxon>
        <taxon>Vibrio</taxon>
    </lineage>
</organism>
<proteinExistence type="predicted"/>
<evidence type="ECO:0000313" key="3">
    <source>
        <dbReference type="Proteomes" id="UP000030081"/>
    </source>
</evidence>
<keyword evidence="1" id="KW-1133">Transmembrane helix</keyword>
<dbReference type="Proteomes" id="UP000030081">
    <property type="component" value="Chromosome 1"/>
</dbReference>
<keyword evidence="3" id="KW-1185">Reference proteome</keyword>
<sequence>MFVIRYNSEFLFGYPAYSFDELMVWLYALTDEMKIAIVSSLVTVVGFLVAYASATSNWRSQMLANVKLQASGELNAFFTEVGSLVTDCEIYASGVLDTSDKVRKSKNKQEKLFLVSYQNGKSHEIDLKRKRLVAMSIEVHQFTGKYANLFLSMPWIQSNFDVAAKALNDVASKTWFSIPYAYPDDPDPVTTFLKQIDEQQLDNFKSSVAKNRILLSFYPGSAGGQLQSGIVPFNSISLFNLSRRVKEMYVTFEELRKAKHDS</sequence>
<dbReference type="AlphaFoldDB" id="A0AAN0VWW6"/>
<evidence type="ECO:0000313" key="2">
    <source>
        <dbReference type="EMBL" id="AIW18578.1"/>
    </source>
</evidence>
<evidence type="ECO:0000256" key="1">
    <source>
        <dbReference type="SAM" id="Phobius"/>
    </source>
</evidence>